<evidence type="ECO:0000313" key="3">
    <source>
        <dbReference type="Proteomes" id="UP000011724"/>
    </source>
</evidence>
<reference evidence="2 3" key="1">
    <citation type="journal article" date="2013" name="PLoS ONE">
        <title>The first genomic and proteomic characterization of a deep-sea sulfate reducer: insights into the piezophilic lifestyle of Desulfovibrio piezophilus.</title>
        <authorList>
            <person name="Pradel N."/>
            <person name="Ji B."/>
            <person name="Gimenez G."/>
            <person name="Talla E."/>
            <person name="Lenoble P."/>
            <person name="Garel M."/>
            <person name="Tamburini C."/>
            <person name="Fourquet P."/>
            <person name="Lebrun R."/>
            <person name="Bertin P."/>
            <person name="Denis Y."/>
            <person name="Pophillat M."/>
            <person name="Barbe V."/>
            <person name="Ollivier B."/>
            <person name="Dolla A."/>
        </authorList>
    </citation>
    <scope>NUCLEOTIDE SEQUENCE [LARGE SCALE GENOMIC DNA]</scope>
    <source>
        <strain evidence="3">DSM 10523 / SB164P1</strain>
    </source>
</reference>
<dbReference type="Proteomes" id="UP000011724">
    <property type="component" value="Chromosome"/>
</dbReference>
<dbReference type="Pfam" id="PF14334">
    <property type="entry name" value="DUF4390"/>
    <property type="match status" value="1"/>
</dbReference>
<organism evidence="2 3">
    <name type="scientific">Pseudodesulfovibrio piezophilus (strain DSM 21447 / JCM 15486 / C1TLV30)</name>
    <name type="common">Desulfovibrio piezophilus</name>
    <dbReference type="NCBI Taxonomy" id="1322246"/>
    <lineage>
        <taxon>Bacteria</taxon>
        <taxon>Pseudomonadati</taxon>
        <taxon>Thermodesulfobacteriota</taxon>
        <taxon>Desulfovibrionia</taxon>
        <taxon>Desulfovibrionales</taxon>
        <taxon>Desulfovibrionaceae</taxon>
    </lineage>
</organism>
<dbReference type="HOGENOM" id="CLU_116639_0_0_7"/>
<keyword evidence="3" id="KW-1185">Reference proteome</keyword>
<dbReference type="RefSeq" id="WP_015415308.1">
    <property type="nucleotide sequence ID" value="NC_020409.1"/>
</dbReference>
<protein>
    <recommendedName>
        <fullName evidence="4">DUF4390 domain-containing protein</fullName>
    </recommendedName>
</protein>
<dbReference type="OrthoDB" id="5470580at2"/>
<dbReference type="EMBL" id="FO203427">
    <property type="protein sequence ID" value="CCH49264.1"/>
    <property type="molecule type" value="Genomic_DNA"/>
</dbReference>
<gene>
    <name evidence="2" type="ordered locus">BN4_12029</name>
</gene>
<dbReference type="PATRIC" id="fig|879567.3.peg.2157"/>
<evidence type="ECO:0008006" key="4">
    <source>
        <dbReference type="Google" id="ProtNLM"/>
    </source>
</evidence>
<name>M1WQZ7_PSEP2</name>
<proteinExistence type="predicted"/>
<dbReference type="eggNOG" id="ENOG50303IT">
    <property type="taxonomic scope" value="Bacteria"/>
</dbReference>
<reference evidence="3" key="2">
    <citation type="journal article" date="2013" name="Stand. Genomic Sci.">
        <title>Complete genome sequence of Desulfocapsa sulfexigens, a marine deltaproteobacterium specialized in disproportionating inorganic sulfur compounds.</title>
        <authorList>
            <person name="Finster K.W."/>
            <person name="Kjeldsen K.U."/>
            <person name="Kube M."/>
            <person name="Reinhardt R."/>
            <person name="Mussmann M."/>
            <person name="Amann R."/>
            <person name="Schreiber L."/>
        </authorList>
    </citation>
    <scope>NUCLEOTIDE SEQUENCE [LARGE SCALE GENOMIC DNA]</scope>
    <source>
        <strain evidence="3">DSM 10523 / SB164P1</strain>
    </source>
</reference>
<keyword evidence="1" id="KW-0732">Signal</keyword>
<dbReference type="BioCyc" id="DPIE1322246:BN4_RS10200-MONOMER"/>
<dbReference type="KEGG" id="dpi:BN4_12029"/>
<feature type="signal peptide" evidence="1">
    <location>
        <begin position="1"/>
        <end position="30"/>
    </location>
</feature>
<evidence type="ECO:0000256" key="1">
    <source>
        <dbReference type="SAM" id="SignalP"/>
    </source>
</evidence>
<feature type="chain" id="PRO_5004018978" description="DUF4390 domain-containing protein" evidence="1">
    <location>
        <begin position="31"/>
        <end position="192"/>
    </location>
</feature>
<dbReference type="InterPro" id="IPR025500">
    <property type="entry name" value="DUF4390"/>
</dbReference>
<dbReference type="AlphaFoldDB" id="M1WQZ7"/>
<evidence type="ECO:0000313" key="2">
    <source>
        <dbReference type="EMBL" id="CCH49264.1"/>
    </source>
</evidence>
<dbReference type="STRING" id="1322246.BN4_12029"/>
<sequence length="192" mass="21869">MEHTDFKWPWVRCALLLGLAFILFPASGQAQTLSLMAPTIANDNGVLTANFGVTVVEKPILKGELEDGADLELKCVVKLFEVHDYWLDSTVSSAEFRSTLSFDRLNKEYVMTLPGRSLPLRDKNIEELLRKGWSSIKTDLGPWSVLQKGERYSLRLITTMNEKDAPEGLSRFIYFWSWDAGVDNTFHLNFTF</sequence>
<accession>M1WQZ7</accession>